<name>A0A9D1G9J8_9FIRM</name>
<feature type="transmembrane region" description="Helical" evidence="1">
    <location>
        <begin position="35"/>
        <end position="53"/>
    </location>
</feature>
<evidence type="ECO:0000313" key="2">
    <source>
        <dbReference type="EMBL" id="HIT17805.1"/>
    </source>
</evidence>
<dbReference type="PANTHER" id="PTHR38450">
    <property type="entry name" value="STAGE V SPORULATION PROTEIN AC-RELATED"/>
    <property type="match status" value="1"/>
</dbReference>
<evidence type="ECO:0000256" key="1">
    <source>
        <dbReference type="SAM" id="Phobius"/>
    </source>
</evidence>
<comment type="caution">
    <text evidence="2">The sequence shown here is derived from an EMBL/GenBank/DDBJ whole genome shotgun (WGS) entry which is preliminary data.</text>
</comment>
<keyword evidence="1" id="KW-1133">Transmembrane helix</keyword>
<keyword evidence="1" id="KW-0812">Transmembrane</keyword>
<dbReference type="PANTHER" id="PTHR38450:SF2">
    <property type="entry name" value="STAGE V SPORULATION PROTEIN AEB"/>
    <property type="match status" value="1"/>
</dbReference>
<reference evidence="2" key="2">
    <citation type="journal article" date="2021" name="PeerJ">
        <title>Extensive microbial diversity within the chicken gut microbiome revealed by metagenomics and culture.</title>
        <authorList>
            <person name="Gilroy R."/>
            <person name="Ravi A."/>
            <person name="Getino M."/>
            <person name="Pursley I."/>
            <person name="Horton D.L."/>
            <person name="Alikhan N.F."/>
            <person name="Baker D."/>
            <person name="Gharbi K."/>
            <person name="Hall N."/>
            <person name="Watson M."/>
            <person name="Adriaenssens E.M."/>
            <person name="Foster-Nyarko E."/>
            <person name="Jarju S."/>
            <person name="Secka A."/>
            <person name="Antonio M."/>
            <person name="Oren A."/>
            <person name="Chaudhuri R.R."/>
            <person name="La Ragione R."/>
            <person name="Hildebrand F."/>
            <person name="Pallen M.J."/>
        </authorList>
    </citation>
    <scope>NUCLEOTIDE SEQUENCE</scope>
    <source>
        <strain evidence="2">14508</strain>
    </source>
</reference>
<gene>
    <name evidence="2" type="ORF">IAD04_05485</name>
</gene>
<feature type="transmembrane region" description="Helical" evidence="1">
    <location>
        <begin position="60"/>
        <end position="80"/>
    </location>
</feature>
<sequence length="118" mass="12721">MLIDCLFAFLVCGAICVIAQIIVDNTRLTPGHVTSIFVVAGVILEFFGLYQYIRKIGRVGASIPICNFGALMMEGVKQLIETQGLLGIVNGVFYITGGVITFCVFLSLVVVIFARAKS</sequence>
<evidence type="ECO:0000313" key="3">
    <source>
        <dbReference type="Proteomes" id="UP000886893"/>
    </source>
</evidence>
<accession>A0A9D1G9J8</accession>
<organism evidence="2 3">
    <name type="scientific">Candidatus Caccosoma faecigallinarum</name>
    <dbReference type="NCBI Taxonomy" id="2840720"/>
    <lineage>
        <taxon>Bacteria</taxon>
        <taxon>Bacillati</taxon>
        <taxon>Bacillota</taxon>
        <taxon>Bacillota incertae sedis</taxon>
        <taxon>Candidatus Caccosoma</taxon>
    </lineage>
</organism>
<reference evidence="2" key="1">
    <citation type="submission" date="2020-10" db="EMBL/GenBank/DDBJ databases">
        <authorList>
            <person name="Gilroy R."/>
        </authorList>
    </citation>
    <scope>NUCLEOTIDE SEQUENCE</scope>
    <source>
        <strain evidence="2">14508</strain>
    </source>
</reference>
<proteinExistence type="predicted"/>
<dbReference type="AlphaFoldDB" id="A0A9D1G9J8"/>
<dbReference type="Pfam" id="PF03862">
    <property type="entry name" value="SpoVAC_SpoVAEB"/>
    <property type="match status" value="1"/>
</dbReference>
<dbReference type="InterPro" id="IPR005562">
    <property type="entry name" value="SpoVA"/>
</dbReference>
<dbReference type="EMBL" id="DVKI01000172">
    <property type="protein sequence ID" value="HIT17805.1"/>
    <property type="molecule type" value="Genomic_DNA"/>
</dbReference>
<protein>
    <submittedName>
        <fullName evidence="2">SpoVA/SpoVAEb family sporulation membrane protein</fullName>
    </submittedName>
</protein>
<dbReference type="Proteomes" id="UP000886893">
    <property type="component" value="Unassembled WGS sequence"/>
</dbReference>
<keyword evidence="1" id="KW-0472">Membrane</keyword>
<feature type="transmembrane region" description="Helical" evidence="1">
    <location>
        <begin position="92"/>
        <end position="114"/>
    </location>
</feature>